<accession>A0AAV5W7X4</accession>
<protein>
    <submittedName>
        <fullName evidence="1">Uncharacterized protein</fullName>
    </submittedName>
</protein>
<evidence type="ECO:0000313" key="1">
    <source>
        <dbReference type="EMBL" id="GMT27648.1"/>
    </source>
</evidence>
<dbReference type="EMBL" id="BTSY01000005">
    <property type="protein sequence ID" value="GMT27648.1"/>
    <property type="molecule type" value="Genomic_DNA"/>
</dbReference>
<gene>
    <name evidence="1" type="ORF">PFISCL1PPCAC_18945</name>
</gene>
<reference evidence="1" key="1">
    <citation type="submission" date="2023-10" db="EMBL/GenBank/DDBJ databases">
        <title>Genome assembly of Pristionchus species.</title>
        <authorList>
            <person name="Yoshida K."/>
            <person name="Sommer R.J."/>
        </authorList>
    </citation>
    <scope>NUCLEOTIDE SEQUENCE</scope>
    <source>
        <strain evidence="1">RS5133</strain>
    </source>
</reference>
<evidence type="ECO:0000313" key="2">
    <source>
        <dbReference type="Proteomes" id="UP001432322"/>
    </source>
</evidence>
<keyword evidence="2" id="KW-1185">Reference proteome</keyword>
<dbReference type="Proteomes" id="UP001432322">
    <property type="component" value="Unassembled WGS sequence"/>
</dbReference>
<dbReference type="AlphaFoldDB" id="A0AAV5W7X4"/>
<sequence>VRKELKASIQFVRSPLTSKVDLSLISRLIKNCTKLFIRFHCPSLTFEDLIKVHKIILSERSTTRNYFRPSYINLAKELAYRFMGVAVSYFDQTEPPYFPHFYDQNIQIIATDPIEWGAGVQHRNVGTSMMRHKPDRFILNFRLFSD</sequence>
<organism evidence="1 2">
    <name type="scientific">Pristionchus fissidentatus</name>
    <dbReference type="NCBI Taxonomy" id="1538716"/>
    <lineage>
        <taxon>Eukaryota</taxon>
        <taxon>Metazoa</taxon>
        <taxon>Ecdysozoa</taxon>
        <taxon>Nematoda</taxon>
        <taxon>Chromadorea</taxon>
        <taxon>Rhabditida</taxon>
        <taxon>Rhabditina</taxon>
        <taxon>Diplogasteromorpha</taxon>
        <taxon>Diplogasteroidea</taxon>
        <taxon>Neodiplogasteridae</taxon>
        <taxon>Pristionchus</taxon>
    </lineage>
</organism>
<name>A0AAV5W7X4_9BILA</name>
<feature type="non-terminal residue" evidence="1">
    <location>
        <position position="146"/>
    </location>
</feature>
<comment type="caution">
    <text evidence="1">The sequence shown here is derived from an EMBL/GenBank/DDBJ whole genome shotgun (WGS) entry which is preliminary data.</text>
</comment>
<feature type="non-terminal residue" evidence="1">
    <location>
        <position position="1"/>
    </location>
</feature>
<proteinExistence type="predicted"/>